<dbReference type="SUPFAM" id="SSF55347">
    <property type="entry name" value="Glyceraldehyde-3-phosphate dehydrogenase-like, C-terminal domain"/>
    <property type="match status" value="1"/>
</dbReference>
<dbReference type="PANTHER" id="PTHR43818">
    <property type="entry name" value="BCDNA.GH03377"/>
    <property type="match status" value="1"/>
</dbReference>
<evidence type="ECO:0000259" key="2">
    <source>
        <dbReference type="Pfam" id="PF01408"/>
    </source>
</evidence>
<proteinExistence type="predicted"/>
<dbReference type="Gene3D" id="3.30.360.10">
    <property type="entry name" value="Dihydrodipicolinate Reductase, domain 2"/>
    <property type="match status" value="1"/>
</dbReference>
<dbReference type="Gene3D" id="3.40.50.720">
    <property type="entry name" value="NAD(P)-binding Rossmann-like Domain"/>
    <property type="match status" value="1"/>
</dbReference>
<evidence type="ECO:0000313" key="6">
    <source>
        <dbReference type="Proteomes" id="UP000261166"/>
    </source>
</evidence>
<dbReference type="EMBL" id="QVLU01000002">
    <property type="protein sequence ID" value="RGE73873.1"/>
    <property type="molecule type" value="Genomic_DNA"/>
</dbReference>
<keyword evidence="1" id="KW-0560">Oxidoreductase</keyword>
<sequence>MQGTAELQGTDKVNYAWRYEMSDMDKRKIKIGLIGFGSWVRRAHLPALEYDGRAIITAAAAATEKTRQEIRRTLGEEIRLFGSYGELLEKSDTDAVMIAVPDEVHEEALSAAIASGKAVFYEPPVSIRRSRIPIIVHNLLSAPQVTFANLELGFHPGFARAADMIRDGEIGNLQKITITLHAGWGSAVNSDVCLIDRMSCWYVDVLNRIIGAYPSRVLLLDGSGNPGRMQSVSTAIYDYDGVWGIFQAEVNRKDETSIVVDVTGDEGNICINYFTGAYGIQSVRHPGLRFSYDCPLEPYADYPGVRESVSAFLDAVESCDASQGNAATVARLNSIGLATEESKDTGSWAPVNMLR</sequence>
<dbReference type="SUPFAM" id="SSF51735">
    <property type="entry name" value="NAD(P)-binding Rossmann-fold domains"/>
    <property type="match status" value="1"/>
</dbReference>
<evidence type="ECO:0000313" key="3">
    <source>
        <dbReference type="EMBL" id="RGE64095.1"/>
    </source>
</evidence>
<reference evidence="3 6" key="1">
    <citation type="submission" date="2018-08" db="EMBL/GenBank/DDBJ databases">
        <title>A genome reference for cultivated species of the human gut microbiota.</title>
        <authorList>
            <person name="Zou Y."/>
            <person name="Xue W."/>
            <person name="Luo G."/>
        </authorList>
    </citation>
    <scope>NUCLEOTIDE SEQUENCE [LARGE SCALE GENOMIC DNA]</scope>
    <source>
        <strain evidence="4 6">AF26-4BH</strain>
        <strain evidence="3">TF05-5AC</strain>
    </source>
</reference>
<dbReference type="InterPro" id="IPR000683">
    <property type="entry name" value="Gfo/Idh/MocA-like_OxRdtase_N"/>
</dbReference>
<gene>
    <name evidence="4" type="ORF">DWY69_01920</name>
    <name evidence="3" type="ORF">DXC51_03200</name>
</gene>
<dbReference type="EMBL" id="QVLV01000002">
    <property type="protein sequence ID" value="RGE64095.1"/>
    <property type="molecule type" value="Genomic_DNA"/>
</dbReference>
<evidence type="ECO:0000313" key="5">
    <source>
        <dbReference type="Proteomes" id="UP000260812"/>
    </source>
</evidence>
<feature type="domain" description="Gfo/Idh/MocA-like oxidoreductase N-terminal" evidence="2">
    <location>
        <begin position="29"/>
        <end position="127"/>
    </location>
</feature>
<dbReference type="Pfam" id="PF01408">
    <property type="entry name" value="GFO_IDH_MocA"/>
    <property type="match status" value="1"/>
</dbReference>
<comment type="caution">
    <text evidence="3">The sequence shown here is derived from an EMBL/GenBank/DDBJ whole genome shotgun (WGS) entry which is preliminary data.</text>
</comment>
<dbReference type="PANTHER" id="PTHR43818:SF11">
    <property type="entry name" value="BCDNA.GH03377"/>
    <property type="match status" value="1"/>
</dbReference>
<dbReference type="Proteomes" id="UP000260812">
    <property type="component" value="Unassembled WGS sequence"/>
</dbReference>
<name>A0A3E3IAJ1_9FIRM</name>
<dbReference type="InterPro" id="IPR036291">
    <property type="entry name" value="NAD(P)-bd_dom_sf"/>
</dbReference>
<evidence type="ECO:0000256" key="1">
    <source>
        <dbReference type="ARBA" id="ARBA00023002"/>
    </source>
</evidence>
<dbReference type="GO" id="GO:0016491">
    <property type="term" value="F:oxidoreductase activity"/>
    <property type="evidence" value="ECO:0007669"/>
    <property type="project" value="UniProtKB-KW"/>
</dbReference>
<protein>
    <submittedName>
        <fullName evidence="3">Gfo/Idh/MocA family oxidoreductase</fullName>
    </submittedName>
</protein>
<dbReference type="InterPro" id="IPR050463">
    <property type="entry name" value="Gfo/Idh/MocA_oxidrdct_glycsds"/>
</dbReference>
<dbReference type="AlphaFoldDB" id="A0A3E3IAJ1"/>
<keyword evidence="5" id="KW-1185">Reference proteome</keyword>
<organism evidence="3 5">
    <name type="scientific">Eisenbergiella massiliensis</name>
    <dbReference type="NCBI Taxonomy" id="1720294"/>
    <lineage>
        <taxon>Bacteria</taxon>
        <taxon>Bacillati</taxon>
        <taxon>Bacillota</taxon>
        <taxon>Clostridia</taxon>
        <taxon>Lachnospirales</taxon>
        <taxon>Lachnospiraceae</taxon>
        <taxon>Eisenbergiella</taxon>
    </lineage>
</organism>
<dbReference type="Proteomes" id="UP000261166">
    <property type="component" value="Unassembled WGS sequence"/>
</dbReference>
<accession>A0A3E3IAJ1</accession>
<evidence type="ECO:0000313" key="4">
    <source>
        <dbReference type="EMBL" id="RGE73873.1"/>
    </source>
</evidence>
<dbReference type="GO" id="GO:0000166">
    <property type="term" value="F:nucleotide binding"/>
    <property type="evidence" value="ECO:0007669"/>
    <property type="project" value="InterPro"/>
</dbReference>